<keyword evidence="4" id="KW-1185">Reference proteome</keyword>
<dbReference type="Proteomes" id="UP000184203">
    <property type="component" value="Unassembled WGS sequence"/>
</dbReference>
<feature type="transmembrane region" description="Helical" evidence="2">
    <location>
        <begin position="206"/>
        <end position="231"/>
    </location>
</feature>
<dbReference type="OrthoDB" id="304189at2157"/>
<feature type="compositionally biased region" description="Low complexity" evidence="1">
    <location>
        <begin position="418"/>
        <end position="436"/>
    </location>
</feature>
<dbReference type="Pfam" id="PF19590">
    <property type="entry name" value="TrbL_3"/>
    <property type="match status" value="1"/>
</dbReference>
<keyword evidence="2" id="KW-0812">Transmembrane</keyword>
<dbReference type="RefSeq" id="WP_139025496.1">
    <property type="nucleotide sequence ID" value="NZ_AEMG01000008.1"/>
</dbReference>
<feature type="transmembrane region" description="Helical" evidence="2">
    <location>
        <begin position="315"/>
        <end position="337"/>
    </location>
</feature>
<feature type="region of interest" description="Disordered" evidence="1">
    <location>
        <begin position="418"/>
        <end position="564"/>
    </location>
</feature>
<dbReference type="AlphaFoldDB" id="A0A1M7BYB1"/>
<keyword evidence="2" id="KW-1133">Transmembrane helix</keyword>
<protein>
    <submittedName>
        <fullName evidence="3">Uncharacterized protein</fullName>
    </submittedName>
</protein>
<feature type="transmembrane region" description="Helical" evidence="2">
    <location>
        <begin position="357"/>
        <end position="377"/>
    </location>
</feature>
<feature type="transmembrane region" description="Helical" evidence="2">
    <location>
        <begin position="251"/>
        <end position="284"/>
    </location>
</feature>
<feature type="compositionally biased region" description="Low complexity" evidence="1">
    <location>
        <begin position="498"/>
        <end position="541"/>
    </location>
</feature>
<evidence type="ECO:0000313" key="4">
    <source>
        <dbReference type="Proteomes" id="UP000184203"/>
    </source>
</evidence>
<dbReference type="EMBL" id="FRAN01000009">
    <property type="protein sequence ID" value="SHL59954.1"/>
    <property type="molecule type" value="Genomic_DNA"/>
</dbReference>
<name>A0A1M7BYB1_HALPU</name>
<feature type="region of interest" description="Disordered" evidence="1">
    <location>
        <begin position="644"/>
        <end position="664"/>
    </location>
</feature>
<accession>A0A1M7BYB1</accession>
<dbReference type="InterPro" id="IPR045782">
    <property type="entry name" value="TrbL_3"/>
</dbReference>
<keyword evidence="2" id="KW-0472">Membrane</keyword>
<evidence type="ECO:0000256" key="1">
    <source>
        <dbReference type="SAM" id="MobiDB-lite"/>
    </source>
</evidence>
<organism evidence="3 4">
    <name type="scientific">Haladaptatus paucihalophilus DX253</name>
    <dbReference type="NCBI Taxonomy" id="797209"/>
    <lineage>
        <taxon>Archaea</taxon>
        <taxon>Methanobacteriati</taxon>
        <taxon>Methanobacteriota</taxon>
        <taxon>Stenosarchaea group</taxon>
        <taxon>Halobacteria</taxon>
        <taxon>Halobacteriales</taxon>
        <taxon>Haladaptataceae</taxon>
        <taxon>Haladaptatus</taxon>
    </lineage>
</organism>
<sequence>MTRNRRSRQTRALVILAAIALVSSLVLAPLFTSTAAAQATTTTTNTTNSTNQSESNHWFGGGLGVNLSGISLGVGLGGGGGKYSKVCGGGMQGMVCQGVMTAVSELVSSFFDKLLKTLQQGAEELVKMLINRPVPERNGNPAFAGQPTNEPMKTAYNVWLNTGLVGGLILWAFFMLLRYFSIGMPNGAAGTRAGAKKQLLKGSFDGLNILASWILAAIVLHLSVGFALWVAPEGPQIIKSFDTLIDHASAVGVSALILWFSSGFIFAMAVIVFGLGIVAPLLLAPMQPIFIGLSMTPRVWLFKYIAEFGEQARGWFVPAAFAPVPTAMILGFGYPILNAFRGVMSGPFESFVGVPTYVIGLVIMWFAALSAPLALFAKSRHVRPLAMAGMAAAGAMSGISMSNRLSGLRNRFSSVGGNTTSNAASSSATGMGTAAGRVDPIKGNPLAGETSASASGLGSADSDARSVGSGTSSALGGGAAPPAASQSASGSETATPGEASAIGASEASGTTTARTSSSTTSETSESAYTRAGSSARSTTTGAAGGPERTTNVTAGSSDDEKINVVDRGIHEVTTSEELPTGQEYEGGYERSDGLYEDALDGTHRRNFLLQRYDSLAIHNFDGPMLLKGEEDGQFYDVTTAVEEGRVPNGSATHEESQNVVQNTR</sequence>
<reference evidence="4" key="1">
    <citation type="submission" date="2016-11" db="EMBL/GenBank/DDBJ databases">
        <authorList>
            <person name="Varghese N."/>
            <person name="Submissions S."/>
        </authorList>
    </citation>
    <scope>NUCLEOTIDE SEQUENCE [LARGE SCALE GENOMIC DNA]</scope>
    <source>
        <strain evidence="4">DX253</strain>
    </source>
</reference>
<proteinExistence type="predicted"/>
<evidence type="ECO:0000256" key="2">
    <source>
        <dbReference type="SAM" id="Phobius"/>
    </source>
</evidence>
<gene>
    <name evidence="3" type="ORF">SAMN05444342_4215</name>
</gene>
<feature type="transmembrane region" description="Helical" evidence="2">
    <location>
        <begin position="158"/>
        <end position="177"/>
    </location>
</feature>
<evidence type="ECO:0000313" key="3">
    <source>
        <dbReference type="EMBL" id="SHL59954.1"/>
    </source>
</evidence>
<feature type="compositionally biased region" description="Low complexity" evidence="1">
    <location>
        <begin position="451"/>
        <end position="491"/>
    </location>
</feature>
<feature type="transmembrane region" description="Helical" evidence="2">
    <location>
        <begin position="384"/>
        <end position="402"/>
    </location>
</feature>